<dbReference type="Pfam" id="PF04816">
    <property type="entry name" value="TrmK"/>
    <property type="match status" value="1"/>
</dbReference>
<dbReference type="AlphaFoldDB" id="A0AB39HMU6"/>
<dbReference type="PIRSF" id="PIRSF018637">
    <property type="entry name" value="TrmK"/>
    <property type="match status" value="1"/>
</dbReference>
<organism evidence="1">
    <name type="scientific">Ornithinibacillus sp. 4-3</name>
    <dbReference type="NCBI Taxonomy" id="3231488"/>
    <lineage>
        <taxon>Bacteria</taxon>
        <taxon>Bacillati</taxon>
        <taxon>Bacillota</taxon>
        <taxon>Bacilli</taxon>
        <taxon>Bacillales</taxon>
        <taxon>Bacillaceae</taxon>
        <taxon>Ornithinibacillus</taxon>
    </lineage>
</organism>
<dbReference type="RefSeq" id="WP_368652098.1">
    <property type="nucleotide sequence ID" value="NZ_CP162599.1"/>
</dbReference>
<gene>
    <name evidence="1" type="ORF">AB4Y30_10045</name>
</gene>
<dbReference type="InterPro" id="IPR006901">
    <property type="entry name" value="TrmK"/>
</dbReference>
<protein>
    <submittedName>
        <fullName evidence="1">tRNA (Adenine(22)-N(1))-methyltransferase TrmK</fullName>
    </submittedName>
</protein>
<accession>A0AB39HMU6</accession>
<dbReference type="GO" id="GO:0160105">
    <property type="term" value="F:tRNA (adenine(22)-N1)-methyltransferase activity"/>
    <property type="evidence" value="ECO:0007669"/>
    <property type="project" value="InterPro"/>
</dbReference>
<dbReference type="EMBL" id="CP162599">
    <property type="protein sequence ID" value="XDK31371.1"/>
    <property type="molecule type" value="Genomic_DNA"/>
</dbReference>
<evidence type="ECO:0000313" key="1">
    <source>
        <dbReference type="EMBL" id="XDK31371.1"/>
    </source>
</evidence>
<dbReference type="PANTHER" id="PTHR38451">
    <property type="entry name" value="TRNA (ADENINE(22)-N(1))-METHYLTRANSFERASE"/>
    <property type="match status" value="1"/>
</dbReference>
<dbReference type="InterPro" id="IPR029063">
    <property type="entry name" value="SAM-dependent_MTases_sf"/>
</dbReference>
<dbReference type="SUPFAM" id="SSF53335">
    <property type="entry name" value="S-adenosyl-L-methionine-dependent methyltransferases"/>
    <property type="match status" value="1"/>
</dbReference>
<name>A0AB39HMU6_9BACI</name>
<proteinExistence type="predicted"/>
<dbReference type="Gene3D" id="1.10.287.1890">
    <property type="match status" value="1"/>
</dbReference>
<reference evidence="1" key="1">
    <citation type="submission" date="2024-07" db="EMBL/GenBank/DDBJ databases">
        <title>Halotolerant mesophilic bacterium Ornithinibacillus sp. 4-3, sp. nov., isolated from soil.</title>
        <authorList>
            <person name="Sidarenka A.V."/>
            <person name="Guliayeva D.E."/>
            <person name="Leanovich S.I."/>
            <person name="Hileuskaya K.S."/>
            <person name="Akhremchuk A.E."/>
            <person name="Sikolenko M.A."/>
            <person name="Valentovich L.N."/>
        </authorList>
    </citation>
    <scope>NUCLEOTIDE SEQUENCE</scope>
    <source>
        <strain evidence="1">4-3</strain>
    </source>
</reference>
<sequence length="239" mass="27064">MNQTNNLSNRLMKIATYLPKGSFFADIGSDHAYLPCYVCELDPTARAIAGEVNLGPYESAQTNIKSNQLEERIDVRLGDGLAVIHDGEVTEIVIAGMGGSLIKQILDQGHNKLSKVRRIIAQPNIAAPIVRSWFYDHDYVISEEAIIDENNHIYEIIVADKKTDPTPYTLSEKELFFGPWLLKEKSAAFIKKWKHEKNKYYRIIEQMKAGTEVSKEKIAAFETELAWIEEVLSDGEMDE</sequence>
<dbReference type="Gene3D" id="3.40.50.150">
    <property type="entry name" value="Vaccinia Virus protein VP39"/>
    <property type="match status" value="1"/>
</dbReference>
<dbReference type="PANTHER" id="PTHR38451:SF1">
    <property type="entry name" value="TRNA (ADENINE(22)-N(1))-METHYLTRANSFERASE"/>
    <property type="match status" value="1"/>
</dbReference>